<dbReference type="FunFam" id="1.20.1310.10:FF:000001">
    <property type="entry name" value="Cullin 3"/>
    <property type="match status" value="1"/>
</dbReference>
<evidence type="ECO:0000256" key="4">
    <source>
        <dbReference type="RuleBase" id="RU003829"/>
    </source>
</evidence>
<dbReference type="AlphaFoldDB" id="A0A1C7NBG0"/>
<name>A0A1C7NBG0_9FUNG</name>
<dbReference type="InterPro" id="IPR016159">
    <property type="entry name" value="Cullin_repeat-like_dom_sf"/>
</dbReference>
<comment type="caution">
    <text evidence="6">The sequence shown here is derived from an EMBL/GenBank/DDBJ whole genome shotgun (WGS) entry which is preliminary data.</text>
</comment>
<dbReference type="FunFam" id="1.20.1310.10:FF:000055">
    <property type="entry name" value="Cullin family protein"/>
    <property type="match status" value="1"/>
</dbReference>
<accession>A0A1C7NBG0</accession>
<dbReference type="STRING" id="101091.A0A1C7NBG0"/>
<dbReference type="Gene3D" id="1.20.1310.10">
    <property type="entry name" value="Cullin Repeats"/>
    <property type="match status" value="4"/>
</dbReference>
<dbReference type="InterPro" id="IPR036388">
    <property type="entry name" value="WH-like_DNA-bd_sf"/>
</dbReference>
<dbReference type="InParanoid" id="A0A1C7NBG0"/>
<dbReference type="GO" id="GO:0006511">
    <property type="term" value="P:ubiquitin-dependent protein catabolic process"/>
    <property type="evidence" value="ECO:0007669"/>
    <property type="project" value="InterPro"/>
</dbReference>
<organism evidence="6 7">
    <name type="scientific">Choanephora cucurbitarum</name>
    <dbReference type="NCBI Taxonomy" id="101091"/>
    <lineage>
        <taxon>Eukaryota</taxon>
        <taxon>Fungi</taxon>
        <taxon>Fungi incertae sedis</taxon>
        <taxon>Mucoromycota</taxon>
        <taxon>Mucoromycotina</taxon>
        <taxon>Mucoromycetes</taxon>
        <taxon>Mucorales</taxon>
        <taxon>Mucorineae</taxon>
        <taxon>Choanephoraceae</taxon>
        <taxon>Choanephoroideae</taxon>
        <taxon>Choanephora</taxon>
    </lineage>
</organism>
<dbReference type="SMART" id="SM00182">
    <property type="entry name" value="CULLIN"/>
    <property type="match status" value="1"/>
</dbReference>
<evidence type="ECO:0000256" key="3">
    <source>
        <dbReference type="PROSITE-ProRule" id="PRU00330"/>
    </source>
</evidence>
<dbReference type="InterPro" id="IPR045093">
    <property type="entry name" value="Cullin"/>
</dbReference>
<sequence length="758" mass="88583">MTDWESVKRPRLGDSVASQYQPLPFSQYLSNSLHNQKHPILSDKKLIVYDLKIDGSTLEQEEGYREQSWKRLQTAIHAIQSSQPCPESLEVLYQLCEDLCQYGYAQELYDHLHAECKQYVHIQFESFNNQPEDANYLSYVHSAWKKYCDQMSQIRCLFLYLDRTYVATAIKTGTIWNMAMDLFRDYFKAYDDVWQKTLAGILELIRQERSGQSIDEAFLQSNIRMLMDLKLYHTLFEHQLLGQTRVFYEQEGDQLLNTMDVFDYLQHVSTRVHQESILRVKNYFDKSLKSSLQSIVENELLTKRVEIILTKCFSYFQSLHLFQDSDYDKFSLLYRLLHKIDHLDICAKYFTNYVKKKGSSIMCSKTSAKEKVLMLSQFESQADEIVDHSFEGDELFVDGLKDGIDYFVNLRDNNAVKILAKHTDQILRSSQYDDSLLEKGMFLFRYLQAKDTFELVYKRDLAKRLLLNKTTKSGEKAMLTKMKKICGAGYTGKMEGMVKDIEKSAELMHEFKQYGLSPLNIHVNLLTYGFWPTYVPVHIRLPLPFEQTQAAYCQFYSSKFEKRVLTWYHSLGVCEVKANYPRGQKHITLTLLQATVLLLFGREEQLLSFDSILSYTQLDELELRKVLVSLCCREYKLLLKHPGEGGDDIKPTDQFSLNHQFHTEKERISITTATLSEVIEKDAGLDTTILFAREQQIDAIIVRIMKHNQTLSHGQLLNEVTCKVKFPITAQEIKKRIEKLIEKEYLERGPEDNYVYLA</sequence>
<protein>
    <submittedName>
        <fullName evidence="6">Cullin-4B</fullName>
    </submittedName>
</protein>
<dbReference type="OrthoDB" id="27073at2759"/>
<gene>
    <name evidence="6" type="primary">CUL4B</name>
    <name evidence="6" type="ORF">A0J61_05482</name>
</gene>
<dbReference type="GO" id="GO:0031461">
    <property type="term" value="C:cullin-RING ubiquitin ligase complex"/>
    <property type="evidence" value="ECO:0007669"/>
    <property type="project" value="InterPro"/>
</dbReference>
<evidence type="ECO:0000313" key="6">
    <source>
        <dbReference type="EMBL" id="OBZ86465.1"/>
    </source>
</evidence>
<evidence type="ECO:0000256" key="1">
    <source>
        <dbReference type="ARBA" id="ARBA00006019"/>
    </source>
</evidence>
<dbReference type="InterPro" id="IPR016158">
    <property type="entry name" value="Cullin_homology"/>
</dbReference>
<dbReference type="PROSITE" id="PS01256">
    <property type="entry name" value="CULLIN_1"/>
    <property type="match status" value="1"/>
</dbReference>
<dbReference type="InterPro" id="IPR001373">
    <property type="entry name" value="Cullin_N"/>
</dbReference>
<dbReference type="SMART" id="SM00884">
    <property type="entry name" value="Cullin_Nedd8"/>
    <property type="match status" value="1"/>
</dbReference>
<dbReference type="EMBL" id="LUGH01000297">
    <property type="protein sequence ID" value="OBZ86465.1"/>
    <property type="molecule type" value="Genomic_DNA"/>
</dbReference>
<dbReference type="InterPro" id="IPR019559">
    <property type="entry name" value="Cullin_neddylation_domain"/>
</dbReference>
<keyword evidence="7" id="KW-1185">Reference proteome</keyword>
<dbReference type="InterPro" id="IPR036390">
    <property type="entry name" value="WH_DNA-bd_sf"/>
</dbReference>
<dbReference type="Pfam" id="PF00888">
    <property type="entry name" value="Cullin"/>
    <property type="match status" value="1"/>
</dbReference>
<evidence type="ECO:0000259" key="5">
    <source>
        <dbReference type="PROSITE" id="PS50069"/>
    </source>
</evidence>
<proteinExistence type="inferred from homology"/>
<dbReference type="Gene3D" id="1.10.10.10">
    <property type="entry name" value="Winged helix-like DNA-binding domain superfamily/Winged helix DNA-binding domain"/>
    <property type="match status" value="1"/>
</dbReference>
<comment type="similarity">
    <text evidence="1 3 4">Belongs to the cullin family.</text>
</comment>
<feature type="domain" description="Cullin family profile" evidence="5">
    <location>
        <begin position="414"/>
        <end position="631"/>
    </location>
</feature>
<dbReference type="Pfam" id="PF10557">
    <property type="entry name" value="Cullin_Nedd8"/>
    <property type="match status" value="1"/>
</dbReference>
<keyword evidence="2" id="KW-0832">Ubl conjugation</keyword>
<dbReference type="PROSITE" id="PS50069">
    <property type="entry name" value="CULLIN_2"/>
    <property type="match status" value="1"/>
</dbReference>
<dbReference type="FunCoup" id="A0A1C7NBG0">
    <property type="interactions" value="668"/>
</dbReference>
<dbReference type="InterPro" id="IPR059120">
    <property type="entry name" value="Cullin-like_AB"/>
</dbReference>
<dbReference type="PANTHER" id="PTHR11932">
    <property type="entry name" value="CULLIN"/>
    <property type="match status" value="1"/>
</dbReference>
<evidence type="ECO:0000256" key="2">
    <source>
        <dbReference type="ARBA" id="ARBA00022843"/>
    </source>
</evidence>
<dbReference type="InterPro" id="IPR036317">
    <property type="entry name" value="Cullin_homology_sf"/>
</dbReference>
<dbReference type="SUPFAM" id="SSF75632">
    <property type="entry name" value="Cullin homology domain"/>
    <property type="match status" value="1"/>
</dbReference>
<dbReference type="SUPFAM" id="SSF46785">
    <property type="entry name" value="Winged helix' DNA-binding domain"/>
    <property type="match status" value="1"/>
</dbReference>
<dbReference type="GO" id="GO:0031625">
    <property type="term" value="F:ubiquitin protein ligase binding"/>
    <property type="evidence" value="ECO:0007669"/>
    <property type="project" value="InterPro"/>
</dbReference>
<reference evidence="6 7" key="1">
    <citation type="submission" date="2016-03" db="EMBL/GenBank/DDBJ databases">
        <title>Choanephora cucurbitarum.</title>
        <authorList>
            <person name="Min B."/>
            <person name="Park H."/>
            <person name="Park J.-H."/>
            <person name="Shin H.-D."/>
            <person name="Choi I.-G."/>
        </authorList>
    </citation>
    <scope>NUCLEOTIDE SEQUENCE [LARGE SCALE GENOMIC DNA]</scope>
    <source>
        <strain evidence="6 7">KUS-F28377</strain>
    </source>
</reference>
<evidence type="ECO:0000313" key="7">
    <source>
        <dbReference type="Proteomes" id="UP000093000"/>
    </source>
</evidence>
<dbReference type="InterPro" id="IPR016157">
    <property type="entry name" value="Cullin_CS"/>
</dbReference>
<dbReference type="Proteomes" id="UP000093000">
    <property type="component" value="Unassembled WGS sequence"/>
</dbReference>
<dbReference type="Pfam" id="PF26557">
    <property type="entry name" value="Cullin_AB"/>
    <property type="match status" value="1"/>
</dbReference>
<dbReference type="SUPFAM" id="SSF74788">
    <property type="entry name" value="Cullin repeat-like"/>
    <property type="match status" value="1"/>
</dbReference>
<dbReference type="Gene3D" id="3.30.230.130">
    <property type="entry name" value="Cullin, Chain C, Domain 2"/>
    <property type="match status" value="1"/>
</dbReference>